<feature type="domain" description="SH3b" evidence="2">
    <location>
        <begin position="248"/>
        <end position="322"/>
    </location>
</feature>
<proteinExistence type="predicted"/>
<organism evidence="3 4">
    <name type="scientific">Ectobacillus ponti</name>
    <dbReference type="NCBI Taxonomy" id="2961894"/>
    <lineage>
        <taxon>Bacteria</taxon>
        <taxon>Bacillati</taxon>
        <taxon>Bacillota</taxon>
        <taxon>Bacilli</taxon>
        <taxon>Bacillales</taxon>
        <taxon>Bacillaceae</taxon>
        <taxon>Ectobacillus</taxon>
    </lineage>
</organism>
<dbReference type="InterPro" id="IPR003646">
    <property type="entry name" value="SH3-like_bac-type"/>
</dbReference>
<sequence>MRSILLKTGLAISLLLPALPSGQAAAAADIAGACAQFGAIVPNQNPSYQQMNCLLTNAALNANVPPEVVKAVADQESGWRQFTDAGQPYVSADNGIGIMQITNLADYSPDERAAVQERLKTDIVFNIQEGVRMLSKAYDRTDLPKISGIGRNVMENWYFPVMAYNGVKQVNSPLYRADGSRNTGAYQEQVFAKLEAGSFLGDTKLAPYPFQVKDFNYVEDGKGTLAFTTLSYKLTGILHASVYQLQAGDQALVTGDSVKLRTQPGTSTTTDPSLVKGTVLTITGTWKYDLSPVKRNQFVWYPVKTTDGKTDFIASAYLVKKLNAPTVNAVDDNDKVISGTAPAGVTVQIKKGTVLLGSATSGTGSFQAAIAPQPAGTVLTVLFQNELNMTSPAVSVTVKDGTAPAAPAVKQVTNKDTIVSGTAEKGAAVTVTIGGKAYTAAASQTDGTYKVAIPVQNAGTALSVTATDSAGNRSTAAQAAIVKAAPNMPAVNKATVLSTTVTGKAEPGTAVNVKIGTKTYSATEKSDGSYSAKIPRQPAGTKLYVTATNAKKQISAAAMTVVVK</sequence>
<evidence type="ECO:0000256" key="1">
    <source>
        <dbReference type="SAM" id="SignalP"/>
    </source>
</evidence>
<dbReference type="PROSITE" id="PS51781">
    <property type="entry name" value="SH3B"/>
    <property type="match status" value="1"/>
</dbReference>
<dbReference type="AlphaFoldDB" id="A0AA41X8F1"/>
<dbReference type="InterPro" id="IPR008258">
    <property type="entry name" value="Transglycosylase_SLT_dom_1"/>
</dbReference>
<dbReference type="SUPFAM" id="SSF53955">
    <property type="entry name" value="Lysozyme-like"/>
    <property type="match status" value="1"/>
</dbReference>
<dbReference type="Gene3D" id="1.10.530.10">
    <property type="match status" value="1"/>
</dbReference>
<gene>
    <name evidence="3" type="ORF">NK662_08600</name>
</gene>
<feature type="chain" id="PRO_5041261630" evidence="1">
    <location>
        <begin position="27"/>
        <end position="564"/>
    </location>
</feature>
<dbReference type="CDD" id="cd00254">
    <property type="entry name" value="LT-like"/>
    <property type="match status" value="1"/>
</dbReference>
<dbReference type="Pfam" id="PF01464">
    <property type="entry name" value="SLT"/>
    <property type="match status" value="1"/>
</dbReference>
<dbReference type="Gene3D" id="2.60.40.10">
    <property type="entry name" value="Immunoglobulins"/>
    <property type="match status" value="2"/>
</dbReference>
<dbReference type="Proteomes" id="UP001156102">
    <property type="component" value="Unassembled WGS sequence"/>
</dbReference>
<dbReference type="InterPro" id="IPR041498">
    <property type="entry name" value="Big_6"/>
</dbReference>
<keyword evidence="4" id="KW-1185">Reference proteome</keyword>
<comment type="caution">
    <text evidence="3">The sequence shown here is derived from an EMBL/GenBank/DDBJ whole genome shotgun (WGS) entry which is preliminary data.</text>
</comment>
<name>A0AA41X8F1_9BACI</name>
<dbReference type="Gene3D" id="2.30.30.40">
    <property type="entry name" value="SH3 Domains"/>
    <property type="match status" value="1"/>
</dbReference>
<dbReference type="EMBL" id="JANCLT010000003">
    <property type="protein sequence ID" value="MCP8968599.1"/>
    <property type="molecule type" value="Genomic_DNA"/>
</dbReference>
<dbReference type="Pfam" id="PF17936">
    <property type="entry name" value="Big_6"/>
    <property type="match status" value="3"/>
</dbReference>
<dbReference type="NCBIfam" id="NF033510">
    <property type="entry name" value="Ca_tandemer"/>
    <property type="match status" value="2"/>
</dbReference>
<feature type="signal peptide" evidence="1">
    <location>
        <begin position="1"/>
        <end position="26"/>
    </location>
</feature>
<dbReference type="InterPro" id="IPR013783">
    <property type="entry name" value="Ig-like_fold"/>
</dbReference>
<dbReference type="RefSeq" id="WP_254758502.1">
    <property type="nucleotide sequence ID" value="NZ_JANCLT010000003.1"/>
</dbReference>
<accession>A0AA41X8F1</accession>
<keyword evidence="1" id="KW-0732">Signal</keyword>
<evidence type="ECO:0000313" key="4">
    <source>
        <dbReference type="Proteomes" id="UP001156102"/>
    </source>
</evidence>
<reference evidence="3" key="1">
    <citation type="submission" date="2022-07" db="EMBL/GenBank/DDBJ databases">
        <authorList>
            <person name="Li W.-J."/>
            <person name="Deng Q.-Q."/>
        </authorList>
    </citation>
    <scope>NUCLEOTIDE SEQUENCE</scope>
    <source>
        <strain evidence="3">SYSU M60031</strain>
    </source>
</reference>
<evidence type="ECO:0000313" key="3">
    <source>
        <dbReference type="EMBL" id="MCP8968599.1"/>
    </source>
</evidence>
<dbReference type="InterPro" id="IPR023346">
    <property type="entry name" value="Lysozyme-like_dom_sf"/>
</dbReference>
<protein>
    <submittedName>
        <fullName evidence="3">Ig-like domain-containing protein</fullName>
    </submittedName>
</protein>
<evidence type="ECO:0000259" key="2">
    <source>
        <dbReference type="PROSITE" id="PS51781"/>
    </source>
</evidence>